<accession>A0A370KJ61</accession>
<dbReference type="AlphaFoldDB" id="A0A370KJ61"/>
<evidence type="ECO:0000313" key="2">
    <source>
        <dbReference type="Proteomes" id="UP000254939"/>
    </source>
</evidence>
<sequence length="68" mass="7083">MSAAALLVIFLVAIIMTGVALIRGLQRDTAIAHHKATHDALSGLLNRTGLLEVIGTSPPRSVAALLLE</sequence>
<dbReference type="EMBL" id="NAAC01000032">
    <property type="protein sequence ID" value="RDJ05260.1"/>
    <property type="molecule type" value="Genomic_DNA"/>
</dbReference>
<evidence type="ECO:0000313" key="1">
    <source>
        <dbReference type="EMBL" id="RDJ05260.1"/>
    </source>
</evidence>
<comment type="caution">
    <text evidence="1">The sequence shown here is derived from an EMBL/GenBank/DDBJ whole genome shotgun (WGS) entry which is preliminary data.</text>
</comment>
<evidence type="ECO:0008006" key="3">
    <source>
        <dbReference type="Google" id="ProtNLM"/>
    </source>
</evidence>
<name>A0A370KJ61_9HYPH</name>
<gene>
    <name evidence="1" type="ORF">B5K06_25920</name>
</gene>
<reference evidence="1 2" key="1">
    <citation type="submission" date="2017-03" db="EMBL/GenBank/DDBJ databases">
        <title>Genome analysis of Rhizobial strains effectives or ineffectives for nitrogen fixation isolated from bean seeds.</title>
        <authorList>
            <person name="Peralta H."/>
            <person name="Aguilar-Vera A."/>
            <person name="Mora Y."/>
            <person name="Vargas-Lagunas C."/>
            <person name="Girard L."/>
            <person name="Mora J."/>
        </authorList>
    </citation>
    <scope>NUCLEOTIDE SEQUENCE [LARGE SCALE GENOMIC DNA]</scope>
    <source>
        <strain evidence="1 2">CCGM3</strain>
    </source>
</reference>
<dbReference type="Proteomes" id="UP000254939">
    <property type="component" value="Unassembled WGS sequence"/>
</dbReference>
<organism evidence="1 2">
    <name type="scientific">Rhizobium grahamii</name>
    <dbReference type="NCBI Taxonomy" id="1120045"/>
    <lineage>
        <taxon>Bacteria</taxon>
        <taxon>Pseudomonadati</taxon>
        <taxon>Pseudomonadota</taxon>
        <taxon>Alphaproteobacteria</taxon>
        <taxon>Hyphomicrobiales</taxon>
        <taxon>Rhizobiaceae</taxon>
        <taxon>Rhizobium/Agrobacterium group</taxon>
        <taxon>Rhizobium</taxon>
    </lineage>
</organism>
<protein>
    <recommendedName>
        <fullName evidence="3">Two-component sensor histidine kinase</fullName>
    </recommendedName>
</protein>
<proteinExistence type="predicted"/>